<dbReference type="AlphaFoldDB" id="A0A3N0XDK7"/>
<evidence type="ECO:0000313" key="1">
    <source>
        <dbReference type="EMBL" id="ROI15456.1"/>
    </source>
</evidence>
<protein>
    <submittedName>
        <fullName evidence="1">DENN domain-containing protein 5B</fullName>
    </submittedName>
</protein>
<gene>
    <name evidence="1" type="ORF">DPX16_13008</name>
</gene>
<sequence>MSATMSGSGSAPCRFAHYFIICGIDNETGLEPDALAGSFSLVSLFSYLSYSHLDVGSFLEGLAVKHILGQRV</sequence>
<keyword evidence="2" id="KW-1185">Reference proteome</keyword>
<dbReference type="Proteomes" id="UP000281406">
    <property type="component" value="Unassembled WGS sequence"/>
</dbReference>
<dbReference type="EMBL" id="RJVU01079805">
    <property type="protein sequence ID" value="ROI15456.1"/>
    <property type="molecule type" value="Genomic_DNA"/>
</dbReference>
<evidence type="ECO:0000313" key="2">
    <source>
        <dbReference type="Proteomes" id="UP000281406"/>
    </source>
</evidence>
<proteinExistence type="predicted"/>
<comment type="caution">
    <text evidence="1">The sequence shown here is derived from an EMBL/GenBank/DDBJ whole genome shotgun (WGS) entry which is preliminary data.</text>
</comment>
<accession>A0A3N0XDK7</accession>
<name>A0A3N0XDK7_ANAGA</name>
<reference evidence="1 2" key="1">
    <citation type="submission" date="2018-10" db="EMBL/GenBank/DDBJ databases">
        <title>Genome assembly for a Yunnan-Guizhou Plateau 3E fish, Anabarilius grahami (Regan), and its evolutionary and genetic applications.</title>
        <authorList>
            <person name="Jiang W."/>
        </authorList>
    </citation>
    <scope>NUCLEOTIDE SEQUENCE [LARGE SCALE GENOMIC DNA]</scope>
    <source>
        <strain evidence="1">AG-KIZ</strain>
        <tissue evidence="1">Muscle</tissue>
    </source>
</reference>
<dbReference type="OrthoDB" id="8940991at2759"/>
<organism evidence="1 2">
    <name type="scientific">Anabarilius grahami</name>
    <name type="common">Kanglang fish</name>
    <name type="synonym">Barilius grahami</name>
    <dbReference type="NCBI Taxonomy" id="495550"/>
    <lineage>
        <taxon>Eukaryota</taxon>
        <taxon>Metazoa</taxon>
        <taxon>Chordata</taxon>
        <taxon>Craniata</taxon>
        <taxon>Vertebrata</taxon>
        <taxon>Euteleostomi</taxon>
        <taxon>Actinopterygii</taxon>
        <taxon>Neopterygii</taxon>
        <taxon>Teleostei</taxon>
        <taxon>Ostariophysi</taxon>
        <taxon>Cypriniformes</taxon>
        <taxon>Xenocyprididae</taxon>
        <taxon>Xenocypridinae</taxon>
        <taxon>Xenocypridinae incertae sedis</taxon>
        <taxon>Anabarilius</taxon>
    </lineage>
</organism>